<evidence type="ECO:0000256" key="6">
    <source>
        <dbReference type="ARBA" id="ARBA00023206"/>
    </source>
</evidence>
<evidence type="ECO:0000256" key="5">
    <source>
        <dbReference type="ARBA" id="ARBA00023157"/>
    </source>
</evidence>
<evidence type="ECO:0000256" key="8">
    <source>
        <dbReference type="ARBA" id="ARBA00037470"/>
    </source>
</evidence>
<dbReference type="GO" id="GO:0034599">
    <property type="term" value="P:cellular response to oxidative stress"/>
    <property type="evidence" value="ECO:0007669"/>
    <property type="project" value="TreeGrafter"/>
</dbReference>
<comment type="function">
    <text evidence="8">Glutathione-dependent oxidoreductase that facilitates the maintenance of mitochondrial redox homeostasis upon induction of apoptosis by oxidative stress. Involved in response to hydrogen peroxide and regulation of apoptosis caused by oxidative stress. Acts as a very efficient catalyst of monothiol reactions because of its high affinity for protein glutathione-mixed disulfides. Can receive electrons not only from glutathione (GSH), but also from thioredoxin reductase supporting both monothiol and dithiol reactions. Efficiently catalyzes both glutathionylation and deglutathionylation of mitochondrial complex I, which in turn regulates the superoxide production by the complex. Overexpression decreases the susceptibility to apoptosis and prevents loss of cardiolipin and cytochrome c release.</text>
</comment>
<name>A0A6M2DIX1_XENCH</name>
<keyword evidence="6" id="KW-0318">Glutathionylation</keyword>
<dbReference type="InterPro" id="IPR011899">
    <property type="entry name" value="Glutaredoxin_euk/vir"/>
</dbReference>
<keyword evidence="7" id="KW-0676">Redox-active center</keyword>
<dbReference type="SUPFAM" id="SSF52833">
    <property type="entry name" value="Thioredoxin-like"/>
    <property type="match status" value="1"/>
</dbReference>
<sequence>MGLFFSRSAGASVRNVAAGTMNVPTHKFVQDLIASDVVVIFSMSRCPYCKMAKEVFDTLKRKYTAIELDNRDDGDRIQAVLGEITGAHTVPRVFVNGECLGGGTDVKALYESGELETKLSKI</sequence>
<evidence type="ECO:0000256" key="1">
    <source>
        <dbReference type="ARBA" id="ARBA00002549"/>
    </source>
</evidence>
<dbReference type="InterPro" id="IPR002109">
    <property type="entry name" value="Glutaredoxin"/>
</dbReference>
<protein>
    <recommendedName>
        <fullName evidence="10">Glutaredoxin-2, mitochondrial</fullName>
    </recommendedName>
</protein>
<dbReference type="Gene3D" id="3.40.30.10">
    <property type="entry name" value="Glutaredoxin"/>
    <property type="match status" value="1"/>
</dbReference>
<dbReference type="Pfam" id="PF00462">
    <property type="entry name" value="Glutaredoxin"/>
    <property type="match status" value="1"/>
</dbReference>
<organism evidence="12">
    <name type="scientific">Xenopsylla cheopis</name>
    <name type="common">Oriental rat flea</name>
    <name type="synonym">Pulex cheopis</name>
    <dbReference type="NCBI Taxonomy" id="163159"/>
    <lineage>
        <taxon>Eukaryota</taxon>
        <taxon>Metazoa</taxon>
        <taxon>Ecdysozoa</taxon>
        <taxon>Arthropoda</taxon>
        <taxon>Hexapoda</taxon>
        <taxon>Insecta</taxon>
        <taxon>Pterygota</taxon>
        <taxon>Neoptera</taxon>
        <taxon>Endopterygota</taxon>
        <taxon>Siphonaptera</taxon>
        <taxon>Pulicidae</taxon>
        <taxon>Xenopsyllinae</taxon>
        <taxon>Xenopsylla</taxon>
    </lineage>
</organism>
<evidence type="ECO:0000256" key="9">
    <source>
        <dbReference type="ARBA" id="ARBA00038558"/>
    </source>
</evidence>
<accession>A0A6M2DIX1</accession>
<evidence type="ECO:0000313" key="12">
    <source>
        <dbReference type="EMBL" id="NOV46006.1"/>
    </source>
</evidence>
<evidence type="ECO:0000259" key="11">
    <source>
        <dbReference type="Pfam" id="PF00462"/>
    </source>
</evidence>
<dbReference type="FunFam" id="3.40.30.10:FF:000026">
    <property type="entry name" value="Glutaredoxin 2"/>
    <property type="match status" value="1"/>
</dbReference>
<evidence type="ECO:0000256" key="7">
    <source>
        <dbReference type="ARBA" id="ARBA00023284"/>
    </source>
</evidence>
<dbReference type="PROSITE" id="PS51354">
    <property type="entry name" value="GLUTAREDOXIN_2"/>
    <property type="match status" value="1"/>
</dbReference>
<dbReference type="InterPro" id="IPR014025">
    <property type="entry name" value="Glutaredoxin_subgr"/>
</dbReference>
<dbReference type="InterPro" id="IPR011767">
    <property type="entry name" value="GLR_AS"/>
</dbReference>
<proteinExistence type="inferred from homology"/>
<keyword evidence="3" id="KW-0813">Transport</keyword>
<evidence type="ECO:0000256" key="10">
    <source>
        <dbReference type="ARBA" id="ARBA00039819"/>
    </source>
</evidence>
<dbReference type="PANTHER" id="PTHR45694">
    <property type="entry name" value="GLUTAREDOXIN 2"/>
    <property type="match status" value="1"/>
</dbReference>
<keyword evidence="4" id="KW-0249">Electron transport</keyword>
<dbReference type="GO" id="GO:0015038">
    <property type="term" value="F:glutathione disulfide oxidoreductase activity"/>
    <property type="evidence" value="ECO:0007669"/>
    <property type="project" value="TreeGrafter"/>
</dbReference>
<dbReference type="PRINTS" id="PR00160">
    <property type="entry name" value="GLUTAREDOXIN"/>
</dbReference>
<evidence type="ECO:0000256" key="4">
    <source>
        <dbReference type="ARBA" id="ARBA00022982"/>
    </source>
</evidence>
<comment type="subunit">
    <text evidence="9">Monomer; active form. Homodimer; inactive form. The homodimer is probably linked by 1 2Fe-2S cluster.</text>
</comment>
<keyword evidence="5" id="KW-1015">Disulfide bond</keyword>
<dbReference type="CDD" id="cd03419">
    <property type="entry name" value="GRX_GRXh_1_2_like"/>
    <property type="match status" value="1"/>
</dbReference>
<feature type="domain" description="Glutaredoxin" evidence="11">
    <location>
        <begin position="38"/>
        <end position="99"/>
    </location>
</feature>
<comment type="function">
    <text evidence="1">Has a glutathione-disulfide oxidoreductase activity in the presence of NADPH and glutathione reductase. Reduces low molecular weight disulfides and proteins.</text>
</comment>
<dbReference type="PROSITE" id="PS00195">
    <property type="entry name" value="GLUTAREDOXIN_1"/>
    <property type="match status" value="1"/>
</dbReference>
<dbReference type="InterPro" id="IPR036249">
    <property type="entry name" value="Thioredoxin-like_sf"/>
</dbReference>
<dbReference type="PANTHER" id="PTHR45694:SF5">
    <property type="entry name" value="GLUTAREDOXIN 2"/>
    <property type="match status" value="1"/>
</dbReference>
<evidence type="ECO:0000256" key="3">
    <source>
        <dbReference type="ARBA" id="ARBA00022448"/>
    </source>
</evidence>
<dbReference type="NCBIfam" id="TIGR02180">
    <property type="entry name" value="GRX_euk"/>
    <property type="match status" value="1"/>
</dbReference>
<comment type="similarity">
    <text evidence="2">Belongs to the glutaredoxin family.</text>
</comment>
<reference evidence="12" key="1">
    <citation type="submission" date="2020-03" db="EMBL/GenBank/DDBJ databases">
        <title>Transcriptomic Profiling of the Digestive Tract of the Rat Flea, Xenopsylla cheopis, Following Blood Feeding and Infection with Yersinia pestis.</title>
        <authorList>
            <person name="Bland D.M."/>
            <person name="Martens C.A."/>
            <person name="Virtaneva K."/>
            <person name="Kanakabandi K."/>
            <person name="Long D."/>
            <person name="Rosenke R."/>
            <person name="Saturday G.A."/>
            <person name="Hoyt F.H."/>
            <person name="Bruno D.P."/>
            <person name="Ribeiro J.M.C."/>
            <person name="Hinnebusch J."/>
        </authorList>
    </citation>
    <scope>NUCLEOTIDE SEQUENCE</scope>
</reference>
<evidence type="ECO:0000256" key="2">
    <source>
        <dbReference type="ARBA" id="ARBA00007787"/>
    </source>
</evidence>
<dbReference type="AlphaFoldDB" id="A0A6M2DIX1"/>
<dbReference type="GO" id="GO:0005737">
    <property type="term" value="C:cytoplasm"/>
    <property type="evidence" value="ECO:0007669"/>
    <property type="project" value="TreeGrafter"/>
</dbReference>
<dbReference type="EMBL" id="GIIL01002280">
    <property type="protein sequence ID" value="NOV46006.1"/>
    <property type="molecule type" value="Transcribed_RNA"/>
</dbReference>